<proteinExistence type="predicted"/>
<protein>
    <submittedName>
        <fullName evidence="2">DUF1269 domain-containing protein</fullName>
    </submittedName>
</protein>
<evidence type="ECO:0000313" key="3">
    <source>
        <dbReference type="Proteomes" id="UP001368654"/>
    </source>
</evidence>
<dbReference type="Pfam" id="PF06897">
    <property type="entry name" value="DUF1269"/>
    <property type="match status" value="1"/>
</dbReference>
<sequence>MTDPNYSLFIGAYDDETAAQEDFATVKALDDVSVVAAIVLSRDEEGKVSAKEHGGKVVGKGTGIGAVAGLVVGLFAPPLLLSGAVGAGIGAAVAGIVKHHEQKKIGVDAKEWLPAGSSAIVAVIDDKYLDRIDAAVEKSTKKTNKAIDKGDFDAVVKEVEKGDEKIAEAIAS</sequence>
<keyword evidence="1" id="KW-0812">Transmembrane</keyword>
<keyword evidence="1" id="KW-1133">Transmembrane helix</keyword>
<dbReference type="Proteomes" id="UP001368654">
    <property type="component" value="Unassembled WGS sequence"/>
</dbReference>
<name>A0ABU8LPG5_9MICO</name>
<evidence type="ECO:0000313" key="2">
    <source>
        <dbReference type="EMBL" id="MEJ1154168.1"/>
    </source>
</evidence>
<gene>
    <name evidence="2" type="ORF">WDU96_00965</name>
</gene>
<accession>A0ABU8LPG5</accession>
<evidence type="ECO:0000256" key="1">
    <source>
        <dbReference type="SAM" id="Phobius"/>
    </source>
</evidence>
<reference evidence="2 3" key="1">
    <citation type="submission" date="2024-02" db="EMBL/GenBank/DDBJ databases">
        <authorList>
            <person name="Saticioglu I.B."/>
        </authorList>
    </citation>
    <scope>NUCLEOTIDE SEQUENCE [LARGE SCALE GENOMIC DNA]</scope>
    <source>
        <strain evidence="2 3">Mu-86</strain>
    </source>
</reference>
<keyword evidence="3" id="KW-1185">Reference proteome</keyword>
<keyword evidence="1" id="KW-0472">Membrane</keyword>
<dbReference type="RefSeq" id="WP_337336615.1">
    <property type="nucleotide sequence ID" value="NZ_JBBDGL010000001.1"/>
</dbReference>
<comment type="caution">
    <text evidence="2">The sequence shown here is derived from an EMBL/GenBank/DDBJ whole genome shotgun (WGS) entry which is preliminary data.</text>
</comment>
<dbReference type="EMBL" id="JBBDGL010000001">
    <property type="protein sequence ID" value="MEJ1154168.1"/>
    <property type="molecule type" value="Genomic_DNA"/>
</dbReference>
<feature type="transmembrane region" description="Helical" evidence="1">
    <location>
        <begin position="79"/>
        <end position="97"/>
    </location>
</feature>
<organism evidence="2 3">
    <name type="scientific">Microbacterium marmarense</name>
    <dbReference type="NCBI Taxonomy" id="3122051"/>
    <lineage>
        <taxon>Bacteria</taxon>
        <taxon>Bacillati</taxon>
        <taxon>Actinomycetota</taxon>
        <taxon>Actinomycetes</taxon>
        <taxon>Micrococcales</taxon>
        <taxon>Microbacteriaceae</taxon>
        <taxon>Microbacterium</taxon>
    </lineage>
</organism>
<dbReference type="InterPro" id="IPR009200">
    <property type="entry name" value="DUF1269_membrane"/>
</dbReference>